<dbReference type="EMBL" id="BAAAKV010000052">
    <property type="protein sequence ID" value="GAA1186901.1"/>
    <property type="molecule type" value="Genomic_DNA"/>
</dbReference>
<dbReference type="RefSeq" id="WP_344281078.1">
    <property type="nucleotide sequence ID" value="NZ_BAAAKV010000052.1"/>
</dbReference>
<proteinExistence type="inferred from homology"/>
<dbReference type="PANTHER" id="PTHR23427">
    <property type="entry name" value="SURFEIT LOCUS PROTEIN"/>
    <property type="match status" value="1"/>
</dbReference>
<dbReference type="InterPro" id="IPR002994">
    <property type="entry name" value="Surf1/Shy1"/>
</dbReference>
<evidence type="ECO:0000256" key="7">
    <source>
        <dbReference type="SAM" id="MobiDB-lite"/>
    </source>
</evidence>
<dbReference type="CDD" id="cd06662">
    <property type="entry name" value="SURF1"/>
    <property type="match status" value="1"/>
</dbReference>
<dbReference type="InterPro" id="IPR045214">
    <property type="entry name" value="Surf1/Surf4"/>
</dbReference>
<feature type="compositionally biased region" description="Gly residues" evidence="7">
    <location>
        <begin position="255"/>
        <end position="275"/>
    </location>
</feature>
<evidence type="ECO:0000256" key="6">
    <source>
        <dbReference type="RuleBase" id="RU363076"/>
    </source>
</evidence>
<evidence type="ECO:0000256" key="5">
    <source>
        <dbReference type="ARBA" id="ARBA00023136"/>
    </source>
</evidence>
<dbReference type="PROSITE" id="PS50895">
    <property type="entry name" value="SURF1"/>
    <property type="match status" value="1"/>
</dbReference>
<name>A0ABN1V0U6_9ACTN</name>
<evidence type="ECO:0000256" key="2">
    <source>
        <dbReference type="ARBA" id="ARBA00007165"/>
    </source>
</evidence>
<feature type="region of interest" description="Disordered" evidence="7">
    <location>
        <begin position="244"/>
        <end position="287"/>
    </location>
</feature>
<dbReference type="PANTHER" id="PTHR23427:SF2">
    <property type="entry name" value="SURFEIT LOCUS PROTEIN 1"/>
    <property type="match status" value="1"/>
</dbReference>
<keyword evidence="5 6" id="KW-0472">Membrane</keyword>
<feature type="compositionally biased region" description="Basic and acidic residues" evidence="7">
    <location>
        <begin position="244"/>
        <end position="254"/>
    </location>
</feature>
<comment type="similarity">
    <text evidence="2 6">Belongs to the SURF1 family.</text>
</comment>
<sequence length="287" mass="30884">MYRFLLSRQWVILTLLGLALVPVMIELGFWQLHRHEHRVAQNELIADNLEAKPVPVTELTAPGHTVPRDDYWRRVTVTGRFDTAHEVVVRRRTSTDDRVGYHVLTPLLLTDGRAVIVNRGWIPAPGDQEAFPDIPAPARGEVTVTGRLKADETTAASGIKDLEGLPPRQVMLINSEQQQELLGRTVLGGYVELVSPAPADGSPEPIANPDHSSIGSHMAYAVQWWLFAAGVPVGWVILVRREKRDRAAAAEKGTEGTGGGPGGGPGPGTAPGRGPGSDPEPAAASVQ</sequence>
<feature type="transmembrane region" description="Helical" evidence="6">
    <location>
        <begin position="12"/>
        <end position="32"/>
    </location>
</feature>
<feature type="transmembrane region" description="Helical" evidence="6">
    <location>
        <begin position="218"/>
        <end position="238"/>
    </location>
</feature>
<evidence type="ECO:0000313" key="8">
    <source>
        <dbReference type="EMBL" id="GAA1186901.1"/>
    </source>
</evidence>
<keyword evidence="4 6" id="KW-1133">Transmembrane helix</keyword>
<keyword evidence="9" id="KW-1185">Reference proteome</keyword>
<keyword evidence="6" id="KW-1003">Cell membrane</keyword>
<dbReference type="Proteomes" id="UP001501371">
    <property type="component" value="Unassembled WGS sequence"/>
</dbReference>
<evidence type="ECO:0000313" key="9">
    <source>
        <dbReference type="Proteomes" id="UP001501371"/>
    </source>
</evidence>
<comment type="caution">
    <text evidence="8">The sequence shown here is derived from an EMBL/GenBank/DDBJ whole genome shotgun (WGS) entry which is preliminary data.</text>
</comment>
<dbReference type="Pfam" id="PF02104">
    <property type="entry name" value="SURF1"/>
    <property type="match status" value="1"/>
</dbReference>
<keyword evidence="3 6" id="KW-0812">Transmembrane</keyword>
<protein>
    <recommendedName>
        <fullName evidence="6">SURF1-like protein</fullName>
    </recommendedName>
</protein>
<evidence type="ECO:0000256" key="4">
    <source>
        <dbReference type="ARBA" id="ARBA00022989"/>
    </source>
</evidence>
<gene>
    <name evidence="8" type="ORF">GCM10009654_50560</name>
</gene>
<reference evidence="8 9" key="1">
    <citation type="journal article" date="2019" name="Int. J. Syst. Evol. Microbiol.">
        <title>The Global Catalogue of Microorganisms (GCM) 10K type strain sequencing project: providing services to taxonomists for standard genome sequencing and annotation.</title>
        <authorList>
            <consortium name="The Broad Institute Genomics Platform"/>
            <consortium name="The Broad Institute Genome Sequencing Center for Infectious Disease"/>
            <person name="Wu L."/>
            <person name="Ma J."/>
        </authorList>
    </citation>
    <scope>NUCLEOTIDE SEQUENCE [LARGE SCALE GENOMIC DNA]</scope>
    <source>
        <strain evidence="8 9">JCM 12696</strain>
    </source>
</reference>
<accession>A0ABN1V0U6</accession>
<comment type="subcellular location">
    <subcellularLocation>
        <location evidence="6">Cell membrane</location>
        <topology evidence="6">Multi-pass membrane protein</topology>
    </subcellularLocation>
    <subcellularLocation>
        <location evidence="1">Membrane</location>
    </subcellularLocation>
</comment>
<organism evidence="8 9">
    <name type="scientific">Streptomyces hebeiensis</name>
    <dbReference type="NCBI Taxonomy" id="229486"/>
    <lineage>
        <taxon>Bacteria</taxon>
        <taxon>Bacillati</taxon>
        <taxon>Actinomycetota</taxon>
        <taxon>Actinomycetes</taxon>
        <taxon>Kitasatosporales</taxon>
        <taxon>Streptomycetaceae</taxon>
        <taxon>Streptomyces</taxon>
    </lineage>
</organism>
<evidence type="ECO:0000256" key="1">
    <source>
        <dbReference type="ARBA" id="ARBA00004370"/>
    </source>
</evidence>
<evidence type="ECO:0000256" key="3">
    <source>
        <dbReference type="ARBA" id="ARBA00022692"/>
    </source>
</evidence>